<keyword evidence="2" id="KW-1185">Reference proteome</keyword>
<comment type="caution">
    <text evidence="1">The sequence shown here is derived from an EMBL/GenBank/DDBJ whole genome shotgun (WGS) entry which is preliminary data.</text>
</comment>
<sequence>MRPRRDASEVSHLVCATPFEGHREGPWDSMLCDMDVVPEYGVHSTHGPSTDAHVPEWWMDKEAGEWHSQLLMLENRAMSWLCSPVSRWPLLPHFAARLGLVMLSFPLVPIGWTPKNNSLLLLSCLEYVCICEFGLLFALLQPCTSPYVLDLPRHRTKQIKASLPSHLNTSASLHLNGKEPPTVLHMPAFPLANRYDNKYFSISSEQVRDRAADGPFSFSPFRQRTATASLQRSRITNSYPAPRIALEHSRRGCH</sequence>
<gene>
    <name evidence="1" type="ORF">B0T10DRAFT_468820</name>
</gene>
<organism evidence="1 2">
    <name type="scientific">Thelonectria olida</name>
    <dbReference type="NCBI Taxonomy" id="1576542"/>
    <lineage>
        <taxon>Eukaryota</taxon>
        <taxon>Fungi</taxon>
        <taxon>Dikarya</taxon>
        <taxon>Ascomycota</taxon>
        <taxon>Pezizomycotina</taxon>
        <taxon>Sordariomycetes</taxon>
        <taxon>Hypocreomycetidae</taxon>
        <taxon>Hypocreales</taxon>
        <taxon>Nectriaceae</taxon>
        <taxon>Thelonectria</taxon>
    </lineage>
</organism>
<feature type="non-terminal residue" evidence="1">
    <location>
        <position position="254"/>
    </location>
</feature>
<protein>
    <submittedName>
        <fullName evidence="1">Uncharacterized protein</fullName>
    </submittedName>
</protein>
<dbReference type="AlphaFoldDB" id="A0A9P8WI84"/>
<evidence type="ECO:0000313" key="1">
    <source>
        <dbReference type="EMBL" id="KAH6899802.1"/>
    </source>
</evidence>
<evidence type="ECO:0000313" key="2">
    <source>
        <dbReference type="Proteomes" id="UP000777438"/>
    </source>
</evidence>
<dbReference type="EMBL" id="JAGPYM010000001">
    <property type="protein sequence ID" value="KAH6899802.1"/>
    <property type="molecule type" value="Genomic_DNA"/>
</dbReference>
<accession>A0A9P8WI84</accession>
<proteinExistence type="predicted"/>
<dbReference type="Proteomes" id="UP000777438">
    <property type="component" value="Unassembled WGS sequence"/>
</dbReference>
<name>A0A9P8WI84_9HYPO</name>
<reference evidence="1 2" key="1">
    <citation type="journal article" date="2021" name="Nat. Commun.">
        <title>Genetic determinants of endophytism in the Arabidopsis root mycobiome.</title>
        <authorList>
            <person name="Mesny F."/>
            <person name="Miyauchi S."/>
            <person name="Thiergart T."/>
            <person name="Pickel B."/>
            <person name="Atanasova L."/>
            <person name="Karlsson M."/>
            <person name="Huettel B."/>
            <person name="Barry K.W."/>
            <person name="Haridas S."/>
            <person name="Chen C."/>
            <person name="Bauer D."/>
            <person name="Andreopoulos W."/>
            <person name="Pangilinan J."/>
            <person name="LaButti K."/>
            <person name="Riley R."/>
            <person name="Lipzen A."/>
            <person name="Clum A."/>
            <person name="Drula E."/>
            <person name="Henrissat B."/>
            <person name="Kohler A."/>
            <person name="Grigoriev I.V."/>
            <person name="Martin F.M."/>
            <person name="Hacquard S."/>
        </authorList>
    </citation>
    <scope>NUCLEOTIDE SEQUENCE [LARGE SCALE GENOMIC DNA]</scope>
    <source>
        <strain evidence="1 2">MPI-CAGE-CH-0241</strain>
    </source>
</reference>